<dbReference type="AlphaFoldDB" id="A0A429ZY78"/>
<protein>
    <submittedName>
        <fullName evidence="3">Uncharacterized protein</fullName>
    </submittedName>
</protein>
<dbReference type="Proteomes" id="UP000287857">
    <property type="component" value="Unassembled WGS sequence"/>
</dbReference>
<accession>A0A429ZY78</accession>
<evidence type="ECO:0000256" key="1">
    <source>
        <dbReference type="SAM" id="Coils"/>
    </source>
</evidence>
<reference evidence="3 4" key="1">
    <citation type="submission" date="2017-05" db="EMBL/GenBank/DDBJ databases">
        <title>Vagococcus spp. assemblies.</title>
        <authorList>
            <person name="Gulvik C.A."/>
        </authorList>
    </citation>
    <scope>NUCLEOTIDE SEQUENCE [LARGE SCALE GENOMIC DNA]</scope>
    <source>
        <strain evidence="3 4">SS1995</strain>
    </source>
</reference>
<keyword evidence="1" id="KW-0175">Coiled coil</keyword>
<evidence type="ECO:0000313" key="3">
    <source>
        <dbReference type="EMBL" id="RST98904.1"/>
    </source>
</evidence>
<evidence type="ECO:0000313" key="4">
    <source>
        <dbReference type="Proteomes" id="UP000287857"/>
    </source>
</evidence>
<comment type="caution">
    <text evidence="3">The sequence shown here is derived from an EMBL/GenBank/DDBJ whole genome shotgun (WGS) entry which is preliminary data.</text>
</comment>
<dbReference type="RefSeq" id="WP_125983827.1">
    <property type="nucleotide sequence ID" value="NZ_NGJS01000007.1"/>
</dbReference>
<dbReference type="Gene3D" id="1.20.5.170">
    <property type="match status" value="1"/>
</dbReference>
<organism evidence="3 4">
    <name type="scientific">Vagococcus vulneris</name>
    <dbReference type="NCBI Taxonomy" id="1977869"/>
    <lineage>
        <taxon>Bacteria</taxon>
        <taxon>Bacillati</taxon>
        <taxon>Bacillota</taxon>
        <taxon>Bacilli</taxon>
        <taxon>Lactobacillales</taxon>
        <taxon>Enterococcaceae</taxon>
        <taxon>Vagococcus</taxon>
    </lineage>
</organism>
<feature type="coiled-coil region" evidence="1">
    <location>
        <begin position="23"/>
        <end position="344"/>
    </location>
</feature>
<keyword evidence="4" id="KW-1185">Reference proteome</keyword>
<sequence length="622" mass="73717">MEPDWQERLNKLQLENSDLYFKLQQSKSDEMKYQQELNRLQEILNHTDQSLQSATSGHDETKINLQEKINKLTFELQKKEQEILEKQERIQQLELEISGHDRYVAELKTDLDRAREDNQSQIYNLIQENDKLKNDLVSYQETELDANQKNQELQTETFDLKNKIQQLTLDKDTLAKEWDMKLRSIVQEKDQLRAEIEKSYDAANERHNEILQLRNRIIELEAALQQSNQEKVDMSRTYESRLSMLQADRDRLQMDVENKKRLYNQEKQNEVRQLTDRLTKQQTLVDKMMTTQQKTQDSWRSHYQQLEKNYQQVRSQSTRYEEELAHLQRENQALTMQLNTATNAVLPDFSSVVTSEAPLPNYDNLEPDTLTHSIVNNQSLETVSSDDYQELEAEVKKAQAQAKNYEEELSDLRQMNDDLMLKLTEVEEKVDAVPTAATTQPALVAHTVDSADAEYGDDDELVYDSDSDYDYDNDYDYDDYSYDDYSYDDYGYDDYDYDYEDDDELLEYDPDTAEDDIAELLEDTHSTKKVKVPKAEYEACEDQLDILTDRWKKAKLTSAKQLKFKKWAEPKVKKFSRFYRDLDDYVKPPKLFSRKYKMEADVYNRIKAYALLSRHIEEMSEK</sequence>
<feature type="region of interest" description="Disordered" evidence="2">
    <location>
        <begin position="448"/>
        <end position="475"/>
    </location>
</feature>
<evidence type="ECO:0000256" key="2">
    <source>
        <dbReference type="SAM" id="MobiDB-lite"/>
    </source>
</evidence>
<proteinExistence type="predicted"/>
<dbReference type="EMBL" id="NGJS01000007">
    <property type="protein sequence ID" value="RST98904.1"/>
    <property type="molecule type" value="Genomic_DNA"/>
</dbReference>
<gene>
    <name evidence="3" type="ORF">CBF37_05910</name>
</gene>
<feature type="coiled-coil region" evidence="1">
    <location>
        <begin position="381"/>
        <end position="429"/>
    </location>
</feature>
<name>A0A429ZY78_9ENTE</name>
<feature type="compositionally biased region" description="Acidic residues" evidence="2">
    <location>
        <begin position="451"/>
        <end position="475"/>
    </location>
</feature>
<dbReference type="OrthoDB" id="2199994at2"/>